<keyword evidence="1" id="KW-0732">Signal</keyword>
<reference evidence="2" key="1">
    <citation type="submission" date="2020-02" db="EMBL/GenBank/DDBJ databases">
        <authorList>
            <person name="Meier V. D."/>
        </authorList>
    </citation>
    <scope>NUCLEOTIDE SEQUENCE</scope>
    <source>
        <strain evidence="2">AVDCRST_MAG76</strain>
    </source>
</reference>
<evidence type="ECO:0008006" key="3">
    <source>
        <dbReference type="Google" id="ProtNLM"/>
    </source>
</evidence>
<accession>A0A6J4JA31</accession>
<evidence type="ECO:0000313" key="2">
    <source>
        <dbReference type="EMBL" id="CAA9271972.1"/>
    </source>
</evidence>
<organism evidence="2">
    <name type="scientific">uncultured Acidimicrobiales bacterium</name>
    <dbReference type="NCBI Taxonomy" id="310071"/>
    <lineage>
        <taxon>Bacteria</taxon>
        <taxon>Bacillati</taxon>
        <taxon>Actinomycetota</taxon>
        <taxon>Acidimicrobiia</taxon>
        <taxon>Acidimicrobiales</taxon>
        <taxon>environmental samples</taxon>
    </lineage>
</organism>
<name>A0A6J4JA31_9ACTN</name>
<evidence type="ECO:0000256" key="1">
    <source>
        <dbReference type="SAM" id="SignalP"/>
    </source>
</evidence>
<dbReference type="PROSITE" id="PS51257">
    <property type="entry name" value="PROKAR_LIPOPROTEIN"/>
    <property type="match status" value="1"/>
</dbReference>
<dbReference type="AlphaFoldDB" id="A0A6J4JA31"/>
<dbReference type="EMBL" id="CADCSZ010000203">
    <property type="protein sequence ID" value="CAA9271972.1"/>
    <property type="molecule type" value="Genomic_DNA"/>
</dbReference>
<proteinExistence type="predicted"/>
<gene>
    <name evidence="2" type="ORF">AVDCRST_MAG76-3479</name>
</gene>
<protein>
    <recommendedName>
        <fullName evidence="3">Lipoprotein</fullName>
    </recommendedName>
</protein>
<sequence>MPGRRSRAGLAAVTAAALSGAALAACAPGAVRVAFRPRVGARYGYQVEVRTRSTLSVDGQQSVSRDVTATLQVDQRVLMTGDDGSVVEVVLRTTPEDERTVLVRLDRAAQLVGLEPVAGKDAAALGDLGVAEVFPAAVGAPPDRPLRPGERWRVDSPVNLPASTPSRLVGEGRLTGLGVVSGRRAATVTTASTLPVVRRTGSAGRSEAVLEGTQQTTTTASHTLADGAIQAARSTTRASYALRLLPPTGLAGDPVRGRLELEVTSSTKRS</sequence>
<feature type="chain" id="PRO_5026719011" description="Lipoprotein" evidence="1">
    <location>
        <begin position="25"/>
        <end position="270"/>
    </location>
</feature>
<feature type="signal peptide" evidence="1">
    <location>
        <begin position="1"/>
        <end position="24"/>
    </location>
</feature>